<dbReference type="Gene3D" id="1.20.1250.20">
    <property type="entry name" value="MFS general substrate transporter like domains"/>
    <property type="match status" value="1"/>
</dbReference>
<feature type="domain" description="Major facilitator superfamily (MFS) profile" evidence="8">
    <location>
        <begin position="8"/>
        <end position="390"/>
    </location>
</feature>
<keyword evidence="3" id="KW-1003">Cell membrane</keyword>
<dbReference type="EMBL" id="JBHTJA010000047">
    <property type="protein sequence ID" value="MFD0903084.1"/>
    <property type="molecule type" value="Genomic_DNA"/>
</dbReference>
<comment type="caution">
    <text evidence="9">The sequence shown here is derived from an EMBL/GenBank/DDBJ whole genome shotgun (WGS) entry which is preliminary data.</text>
</comment>
<keyword evidence="4 7" id="KW-0812">Transmembrane</keyword>
<dbReference type="Pfam" id="PF05977">
    <property type="entry name" value="MFS_3"/>
    <property type="match status" value="1"/>
</dbReference>
<dbReference type="InterPro" id="IPR020846">
    <property type="entry name" value="MFS_dom"/>
</dbReference>
<feature type="transmembrane region" description="Helical" evidence="7">
    <location>
        <begin position="42"/>
        <end position="62"/>
    </location>
</feature>
<reference evidence="10" key="1">
    <citation type="journal article" date="2019" name="Int. J. Syst. Evol. Microbiol.">
        <title>The Global Catalogue of Microorganisms (GCM) 10K type strain sequencing project: providing services to taxonomists for standard genome sequencing and annotation.</title>
        <authorList>
            <consortium name="The Broad Institute Genomics Platform"/>
            <consortium name="The Broad Institute Genome Sequencing Center for Infectious Disease"/>
            <person name="Wu L."/>
            <person name="Ma J."/>
        </authorList>
    </citation>
    <scope>NUCLEOTIDE SEQUENCE [LARGE SCALE GENOMIC DNA]</scope>
    <source>
        <strain evidence="10">JCM 31202</strain>
    </source>
</reference>
<keyword evidence="6 7" id="KW-0472">Membrane</keyword>
<evidence type="ECO:0000256" key="6">
    <source>
        <dbReference type="ARBA" id="ARBA00023136"/>
    </source>
</evidence>
<keyword evidence="2" id="KW-0813">Transport</keyword>
<dbReference type="PANTHER" id="PTHR23513">
    <property type="entry name" value="INTEGRAL MEMBRANE EFFLUX PROTEIN-RELATED"/>
    <property type="match status" value="1"/>
</dbReference>
<dbReference type="PANTHER" id="PTHR23513:SF6">
    <property type="entry name" value="MAJOR FACILITATOR SUPERFAMILY ASSOCIATED DOMAIN-CONTAINING PROTEIN"/>
    <property type="match status" value="1"/>
</dbReference>
<evidence type="ECO:0000256" key="3">
    <source>
        <dbReference type="ARBA" id="ARBA00022475"/>
    </source>
</evidence>
<keyword evidence="10" id="KW-1185">Reference proteome</keyword>
<name>A0ABW3EU85_9ACTN</name>
<feature type="transmembrane region" description="Helical" evidence="7">
    <location>
        <begin position="251"/>
        <end position="269"/>
    </location>
</feature>
<dbReference type="RefSeq" id="WP_378301529.1">
    <property type="nucleotide sequence ID" value="NZ_JBHTJA010000047.1"/>
</dbReference>
<dbReference type="InterPro" id="IPR010290">
    <property type="entry name" value="TM_effector"/>
</dbReference>
<evidence type="ECO:0000313" key="10">
    <source>
        <dbReference type="Proteomes" id="UP001596972"/>
    </source>
</evidence>
<feature type="transmembrane region" description="Helical" evidence="7">
    <location>
        <begin position="371"/>
        <end position="389"/>
    </location>
</feature>
<evidence type="ECO:0000256" key="2">
    <source>
        <dbReference type="ARBA" id="ARBA00022448"/>
    </source>
</evidence>
<dbReference type="InterPro" id="IPR036259">
    <property type="entry name" value="MFS_trans_sf"/>
</dbReference>
<gene>
    <name evidence="9" type="ORF">ACFQ11_22000</name>
</gene>
<sequence>MRAYWSADFIKLWAASAVSNVGDGVTAVAGPLLTATLTRDPVLVAGAAFVQTLPWLLFSLVSGALVDRVDRQRLILVVDLLRGGVLAGLAVLVAADSVGIPLLYVVFFLLGTGETLADTAAVARLPSVVPARHLPSANALFMATFTVGNQFLAKPLGAALFGLAAAVPFAFDAATFVVAAALVARMRPAPVEPRERNLRAEIAEGVRFLWSHRLLRTLAVSMGLANLAFCSAFSVFVLYAQEQLGLSEAGYGWLLTTFGVGGLAGASMARALRKRVGTAALLRGGLVVEALTHAGLALTERAWVAAIVLVVFGVHTMVWGAIAATVRQRATPDRLMGRVGSAHALLDAAGAGGGMVMGGLIAGAFGLTAPFWVAAVATGAVVVAVWRGLR</sequence>
<evidence type="ECO:0000256" key="1">
    <source>
        <dbReference type="ARBA" id="ARBA00004651"/>
    </source>
</evidence>
<evidence type="ECO:0000256" key="4">
    <source>
        <dbReference type="ARBA" id="ARBA00022692"/>
    </source>
</evidence>
<dbReference type="CDD" id="cd06173">
    <property type="entry name" value="MFS_MefA_like"/>
    <property type="match status" value="1"/>
</dbReference>
<feature type="transmembrane region" description="Helical" evidence="7">
    <location>
        <begin position="158"/>
        <end position="184"/>
    </location>
</feature>
<dbReference type="SUPFAM" id="SSF103473">
    <property type="entry name" value="MFS general substrate transporter"/>
    <property type="match status" value="1"/>
</dbReference>
<evidence type="ECO:0000256" key="7">
    <source>
        <dbReference type="SAM" id="Phobius"/>
    </source>
</evidence>
<accession>A0ABW3EU85</accession>
<dbReference type="Proteomes" id="UP001596972">
    <property type="component" value="Unassembled WGS sequence"/>
</dbReference>
<dbReference type="PROSITE" id="PS50850">
    <property type="entry name" value="MFS"/>
    <property type="match status" value="1"/>
</dbReference>
<feature type="transmembrane region" description="Helical" evidence="7">
    <location>
        <begin position="302"/>
        <end position="324"/>
    </location>
</feature>
<feature type="transmembrane region" description="Helical" evidence="7">
    <location>
        <begin position="344"/>
        <end position="365"/>
    </location>
</feature>
<keyword evidence="5 7" id="KW-1133">Transmembrane helix</keyword>
<evidence type="ECO:0000259" key="8">
    <source>
        <dbReference type="PROSITE" id="PS50850"/>
    </source>
</evidence>
<protein>
    <submittedName>
        <fullName evidence="9">MFS transporter</fullName>
    </submittedName>
</protein>
<evidence type="ECO:0000256" key="5">
    <source>
        <dbReference type="ARBA" id="ARBA00022989"/>
    </source>
</evidence>
<feature type="transmembrane region" description="Helical" evidence="7">
    <location>
        <begin position="276"/>
        <end position="296"/>
    </location>
</feature>
<comment type="subcellular location">
    <subcellularLocation>
        <location evidence="1">Cell membrane</location>
        <topology evidence="1">Multi-pass membrane protein</topology>
    </subcellularLocation>
</comment>
<evidence type="ECO:0000313" key="9">
    <source>
        <dbReference type="EMBL" id="MFD0903084.1"/>
    </source>
</evidence>
<feature type="transmembrane region" description="Helical" evidence="7">
    <location>
        <begin position="217"/>
        <end position="239"/>
    </location>
</feature>
<proteinExistence type="predicted"/>
<organism evidence="9 10">
    <name type="scientific">Actinomadura sediminis</name>
    <dbReference type="NCBI Taxonomy" id="1038904"/>
    <lineage>
        <taxon>Bacteria</taxon>
        <taxon>Bacillati</taxon>
        <taxon>Actinomycetota</taxon>
        <taxon>Actinomycetes</taxon>
        <taxon>Streptosporangiales</taxon>
        <taxon>Thermomonosporaceae</taxon>
        <taxon>Actinomadura</taxon>
    </lineage>
</organism>